<protein>
    <submittedName>
        <fullName evidence="1">Uncharacterized protein</fullName>
    </submittedName>
</protein>
<accession>A0ACB9JS65</accession>
<gene>
    <name evidence="1" type="ORF">L1987_10469</name>
</gene>
<evidence type="ECO:0000313" key="2">
    <source>
        <dbReference type="Proteomes" id="UP001056120"/>
    </source>
</evidence>
<reference evidence="2" key="1">
    <citation type="journal article" date="2022" name="Mol. Ecol. Resour.">
        <title>The genomes of chicory, endive, great burdock and yacon provide insights into Asteraceae palaeo-polyploidization history and plant inulin production.</title>
        <authorList>
            <person name="Fan W."/>
            <person name="Wang S."/>
            <person name="Wang H."/>
            <person name="Wang A."/>
            <person name="Jiang F."/>
            <person name="Liu H."/>
            <person name="Zhao H."/>
            <person name="Xu D."/>
            <person name="Zhang Y."/>
        </authorList>
    </citation>
    <scope>NUCLEOTIDE SEQUENCE [LARGE SCALE GENOMIC DNA]</scope>
    <source>
        <strain evidence="2">cv. Yunnan</strain>
    </source>
</reference>
<keyword evidence="2" id="KW-1185">Reference proteome</keyword>
<reference evidence="1 2" key="2">
    <citation type="journal article" date="2022" name="Mol. Ecol. Resour.">
        <title>The genomes of chicory, endive, great burdock and yacon provide insights into Asteraceae paleo-polyploidization history and plant inulin production.</title>
        <authorList>
            <person name="Fan W."/>
            <person name="Wang S."/>
            <person name="Wang H."/>
            <person name="Wang A."/>
            <person name="Jiang F."/>
            <person name="Liu H."/>
            <person name="Zhao H."/>
            <person name="Xu D."/>
            <person name="Zhang Y."/>
        </authorList>
    </citation>
    <scope>NUCLEOTIDE SEQUENCE [LARGE SCALE GENOMIC DNA]</scope>
    <source>
        <strain evidence="2">cv. Yunnan</strain>
        <tissue evidence="1">Leaves</tissue>
    </source>
</reference>
<proteinExistence type="predicted"/>
<name>A0ACB9JS65_9ASTR</name>
<organism evidence="1 2">
    <name type="scientific">Smallanthus sonchifolius</name>
    <dbReference type="NCBI Taxonomy" id="185202"/>
    <lineage>
        <taxon>Eukaryota</taxon>
        <taxon>Viridiplantae</taxon>
        <taxon>Streptophyta</taxon>
        <taxon>Embryophyta</taxon>
        <taxon>Tracheophyta</taxon>
        <taxon>Spermatophyta</taxon>
        <taxon>Magnoliopsida</taxon>
        <taxon>eudicotyledons</taxon>
        <taxon>Gunneridae</taxon>
        <taxon>Pentapetalae</taxon>
        <taxon>asterids</taxon>
        <taxon>campanulids</taxon>
        <taxon>Asterales</taxon>
        <taxon>Asteraceae</taxon>
        <taxon>Asteroideae</taxon>
        <taxon>Heliantheae alliance</taxon>
        <taxon>Millerieae</taxon>
        <taxon>Smallanthus</taxon>
    </lineage>
</organism>
<evidence type="ECO:0000313" key="1">
    <source>
        <dbReference type="EMBL" id="KAI3822870.1"/>
    </source>
</evidence>
<dbReference type="EMBL" id="CM042020">
    <property type="protein sequence ID" value="KAI3822870.1"/>
    <property type="molecule type" value="Genomic_DNA"/>
</dbReference>
<comment type="caution">
    <text evidence="1">The sequence shown here is derived from an EMBL/GenBank/DDBJ whole genome shotgun (WGS) entry which is preliminary data.</text>
</comment>
<dbReference type="Proteomes" id="UP001056120">
    <property type="component" value="Linkage Group LG03"/>
</dbReference>
<sequence length="264" mass="28931">MTWHHDHNIPCCSSTDSRLSIFKHPSQRLFEKGGRDIVLTNEVRHKAHTYILLNCQELHESVWLFDEELRDSFPNYDKATLDEMKEKKFSMWLQTHVMNVPNKEHLRGLAQGPLTYAKSHKGLEEVEDMDADKDEVEDRNDDNYEEVEFDYIMARSLAGGGGGKGRRSGRGGTDTVGRPPSVDIMARSSKGGGGGKGHGSGRDSTDTVGRPPSGASHHTSIPSSDIMARSSTGGGGGKDHDMQEAVVEHTCSANQAMLSCGGSY</sequence>